<evidence type="ECO:0000256" key="2">
    <source>
        <dbReference type="ARBA" id="ARBA00023015"/>
    </source>
</evidence>
<evidence type="ECO:0000256" key="4">
    <source>
        <dbReference type="ARBA" id="ARBA00023163"/>
    </source>
</evidence>
<dbReference type="PANTHER" id="PTHR30118">
    <property type="entry name" value="HTH-TYPE TRANSCRIPTIONAL REGULATOR LEUO-RELATED"/>
    <property type="match status" value="1"/>
</dbReference>
<dbReference type="InterPro" id="IPR005119">
    <property type="entry name" value="LysR_subst-bd"/>
</dbReference>
<dbReference type="EMBL" id="LUKF01000003">
    <property type="protein sequence ID" value="KYG69961.1"/>
    <property type="molecule type" value="Genomic_DNA"/>
</dbReference>
<evidence type="ECO:0000313" key="7">
    <source>
        <dbReference type="Proteomes" id="UP000075391"/>
    </source>
</evidence>
<dbReference type="CDD" id="cd08417">
    <property type="entry name" value="PBP2_Nitroaromatics_like"/>
    <property type="match status" value="1"/>
</dbReference>
<dbReference type="Pfam" id="PF03466">
    <property type="entry name" value="LysR_substrate"/>
    <property type="match status" value="1"/>
</dbReference>
<reference evidence="6 7" key="1">
    <citation type="submission" date="2016-03" db="EMBL/GenBank/DDBJ databases">
        <authorList>
            <person name="Ploux O."/>
        </authorList>
    </citation>
    <scope>NUCLEOTIDE SEQUENCE [LARGE SCALE GENOMIC DNA]</scope>
    <source>
        <strain evidence="6 7">BER2</strain>
    </source>
</reference>
<sequence length="302" mass="34381">MKPNLDTNLFFIAESLYRTLNVSQTAKELHMSQSAVSHALARLRAHFDDALFVRVSKGMAATDTAKKLRPSVEEFVKQARDLSQKLERFDPVKAKGRITIATTDLVEVMIMPALLKRLKKEAPLLQISIRPTGGELPVKDLERGTYDFAIAGFYKDLPEGFYQKKLWEGGFSTAFRKGHGFIRGELSPSQFYQCDHALITLQGDFKDGLKRKVGTKIQERHIVLGSYSFTGLAWTLANTDIVLTGPTALLEKYKEYFPIHIQKPPVEMPKITLQMIWHGITHKDPLKQWFRDVLTSEFQKLK</sequence>
<accession>A0A150WU80</accession>
<dbReference type="PROSITE" id="PS50931">
    <property type="entry name" value="HTH_LYSR"/>
    <property type="match status" value="1"/>
</dbReference>
<dbReference type="OrthoDB" id="5289421at2"/>
<dbReference type="InterPro" id="IPR000847">
    <property type="entry name" value="LysR_HTH_N"/>
</dbReference>
<evidence type="ECO:0000313" key="6">
    <source>
        <dbReference type="EMBL" id="KYG69961.1"/>
    </source>
</evidence>
<keyword evidence="3" id="KW-0238">DNA-binding</keyword>
<dbReference type="RefSeq" id="WP_063242877.1">
    <property type="nucleotide sequence ID" value="NZ_LUKF01000003.1"/>
</dbReference>
<dbReference type="GO" id="GO:0003700">
    <property type="term" value="F:DNA-binding transcription factor activity"/>
    <property type="evidence" value="ECO:0007669"/>
    <property type="project" value="InterPro"/>
</dbReference>
<dbReference type="SUPFAM" id="SSF53850">
    <property type="entry name" value="Periplasmic binding protein-like II"/>
    <property type="match status" value="1"/>
</dbReference>
<dbReference type="SUPFAM" id="SSF46785">
    <property type="entry name" value="Winged helix' DNA-binding domain"/>
    <property type="match status" value="1"/>
</dbReference>
<keyword evidence="4" id="KW-0804">Transcription</keyword>
<feature type="domain" description="HTH lysR-type" evidence="5">
    <location>
        <begin position="5"/>
        <end position="62"/>
    </location>
</feature>
<comment type="similarity">
    <text evidence="1">Belongs to the LysR transcriptional regulatory family.</text>
</comment>
<evidence type="ECO:0000256" key="1">
    <source>
        <dbReference type="ARBA" id="ARBA00009437"/>
    </source>
</evidence>
<dbReference type="Gene3D" id="1.10.10.10">
    <property type="entry name" value="Winged helix-like DNA-binding domain superfamily/Winged helix DNA-binding domain"/>
    <property type="match status" value="1"/>
</dbReference>
<gene>
    <name evidence="6" type="ORF">AZI85_14760</name>
</gene>
<name>A0A150WU80_BDEBC</name>
<keyword evidence="2" id="KW-0805">Transcription regulation</keyword>
<organism evidence="6 7">
    <name type="scientific">Bdellovibrio bacteriovorus</name>
    <dbReference type="NCBI Taxonomy" id="959"/>
    <lineage>
        <taxon>Bacteria</taxon>
        <taxon>Pseudomonadati</taxon>
        <taxon>Bdellovibrionota</taxon>
        <taxon>Bdellovibrionia</taxon>
        <taxon>Bdellovibrionales</taxon>
        <taxon>Pseudobdellovibrionaceae</taxon>
        <taxon>Bdellovibrio</taxon>
    </lineage>
</organism>
<dbReference type="InterPro" id="IPR050389">
    <property type="entry name" value="LysR-type_TF"/>
</dbReference>
<protein>
    <recommendedName>
        <fullName evidence="5">HTH lysR-type domain-containing protein</fullName>
    </recommendedName>
</protein>
<dbReference type="PANTHER" id="PTHR30118:SF15">
    <property type="entry name" value="TRANSCRIPTIONAL REGULATORY PROTEIN"/>
    <property type="match status" value="1"/>
</dbReference>
<dbReference type="PRINTS" id="PR00039">
    <property type="entry name" value="HTHLYSR"/>
</dbReference>
<dbReference type="Proteomes" id="UP000075391">
    <property type="component" value="Unassembled WGS sequence"/>
</dbReference>
<evidence type="ECO:0000259" key="5">
    <source>
        <dbReference type="PROSITE" id="PS50931"/>
    </source>
</evidence>
<evidence type="ECO:0000256" key="3">
    <source>
        <dbReference type="ARBA" id="ARBA00023125"/>
    </source>
</evidence>
<dbReference type="Gene3D" id="3.40.190.10">
    <property type="entry name" value="Periplasmic binding protein-like II"/>
    <property type="match status" value="2"/>
</dbReference>
<proteinExistence type="inferred from homology"/>
<comment type="caution">
    <text evidence="6">The sequence shown here is derived from an EMBL/GenBank/DDBJ whole genome shotgun (WGS) entry which is preliminary data.</text>
</comment>
<dbReference type="InterPro" id="IPR036390">
    <property type="entry name" value="WH_DNA-bd_sf"/>
</dbReference>
<dbReference type="InterPro" id="IPR037402">
    <property type="entry name" value="YidZ_PBP2"/>
</dbReference>
<dbReference type="InterPro" id="IPR036388">
    <property type="entry name" value="WH-like_DNA-bd_sf"/>
</dbReference>
<dbReference type="Pfam" id="PF00126">
    <property type="entry name" value="HTH_1"/>
    <property type="match status" value="1"/>
</dbReference>
<dbReference type="GO" id="GO:0003677">
    <property type="term" value="F:DNA binding"/>
    <property type="evidence" value="ECO:0007669"/>
    <property type="project" value="UniProtKB-KW"/>
</dbReference>
<dbReference type="AlphaFoldDB" id="A0A150WU80"/>